<dbReference type="AlphaFoldDB" id="A0A2H0B5C4"/>
<proteinExistence type="inferred from homology"/>
<organism evidence="6 7">
    <name type="scientific">Candidatus Beckwithbacteria bacterium CG23_combo_of_CG06-09_8_20_14_all_34_8</name>
    <dbReference type="NCBI Taxonomy" id="1974497"/>
    <lineage>
        <taxon>Bacteria</taxon>
        <taxon>Candidatus Beckwithiibacteriota</taxon>
    </lineage>
</organism>
<reference evidence="6 7" key="1">
    <citation type="submission" date="2017-09" db="EMBL/GenBank/DDBJ databases">
        <title>Depth-based differentiation of microbial function through sediment-hosted aquifers and enrichment of novel symbionts in the deep terrestrial subsurface.</title>
        <authorList>
            <person name="Probst A.J."/>
            <person name="Ladd B."/>
            <person name="Jarett J.K."/>
            <person name="Geller-Mcgrath D.E."/>
            <person name="Sieber C.M."/>
            <person name="Emerson J.B."/>
            <person name="Anantharaman K."/>
            <person name="Thomas B.C."/>
            <person name="Malmstrom R."/>
            <person name="Stieglmeier M."/>
            <person name="Klingl A."/>
            <person name="Woyke T."/>
            <person name="Ryan C.M."/>
            <person name="Banfield J.F."/>
        </authorList>
    </citation>
    <scope>NUCLEOTIDE SEQUENCE [LARGE SCALE GENOMIC DNA]</scope>
    <source>
        <strain evidence="6">CG23_combo_of_CG06-09_8_20_14_all_34_8</strain>
    </source>
</reference>
<feature type="compositionally biased region" description="Basic residues" evidence="5">
    <location>
        <begin position="1"/>
        <end position="18"/>
    </location>
</feature>
<evidence type="ECO:0000256" key="3">
    <source>
        <dbReference type="ARBA" id="ARBA00023274"/>
    </source>
</evidence>
<gene>
    <name evidence="6" type="primary">rpmF</name>
    <name evidence="6" type="ORF">COX08_04215</name>
</gene>
<evidence type="ECO:0000256" key="1">
    <source>
        <dbReference type="ARBA" id="ARBA00008560"/>
    </source>
</evidence>
<feature type="region of interest" description="Disordered" evidence="5">
    <location>
        <begin position="1"/>
        <end position="22"/>
    </location>
</feature>
<dbReference type="NCBIfam" id="TIGR01031">
    <property type="entry name" value="rpmF_bact"/>
    <property type="match status" value="1"/>
</dbReference>
<evidence type="ECO:0000313" key="7">
    <source>
        <dbReference type="Proteomes" id="UP000229459"/>
    </source>
</evidence>
<accession>A0A2H0B5C4</accession>
<keyword evidence="2 6" id="KW-0689">Ribosomal protein</keyword>
<sequence length="50" mass="5745">MTPLPKRKGSTRRKGKRRAALERPHVTLSVCKYCNTTKEPHTICKNCGKY</sequence>
<dbReference type="SUPFAM" id="SSF57829">
    <property type="entry name" value="Zn-binding ribosomal proteins"/>
    <property type="match status" value="1"/>
</dbReference>
<dbReference type="GO" id="GO:0003735">
    <property type="term" value="F:structural constituent of ribosome"/>
    <property type="evidence" value="ECO:0007669"/>
    <property type="project" value="InterPro"/>
</dbReference>
<keyword evidence="3" id="KW-0687">Ribonucleoprotein</keyword>
<comment type="caution">
    <text evidence="6">The sequence shown here is derived from an EMBL/GenBank/DDBJ whole genome shotgun (WGS) entry which is preliminary data.</text>
</comment>
<evidence type="ECO:0000256" key="4">
    <source>
        <dbReference type="ARBA" id="ARBA00035178"/>
    </source>
</evidence>
<evidence type="ECO:0000256" key="5">
    <source>
        <dbReference type="SAM" id="MobiDB-lite"/>
    </source>
</evidence>
<dbReference type="GO" id="GO:0015934">
    <property type="term" value="C:large ribosomal subunit"/>
    <property type="evidence" value="ECO:0007669"/>
    <property type="project" value="InterPro"/>
</dbReference>
<protein>
    <recommendedName>
        <fullName evidence="4">Large ribosomal subunit protein bL32</fullName>
    </recommendedName>
</protein>
<evidence type="ECO:0000256" key="2">
    <source>
        <dbReference type="ARBA" id="ARBA00022980"/>
    </source>
</evidence>
<dbReference type="GO" id="GO:0006412">
    <property type="term" value="P:translation"/>
    <property type="evidence" value="ECO:0007669"/>
    <property type="project" value="InterPro"/>
</dbReference>
<dbReference type="InterPro" id="IPR002677">
    <property type="entry name" value="Ribosomal_bL32"/>
</dbReference>
<dbReference type="EMBL" id="PCSR01000099">
    <property type="protein sequence ID" value="PIP52852.1"/>
    <property type="molecule type" value="Genomic_DNA"/>
</dbReference>
<dbReference type="Pfam" id="PF01783">
    <property type="entry name" value="Ribosomal_L32p"/>
    <property type="match status" value="1"/>
</dbReference>
<name>A0A2H0B5C4_9BACT</name>
<dbReference type="InterPro" id="IPR011332">
    <property type="entry name" value="Ribosomal_zn-bd"/>
</dbReference>
<comment type="similarity">
    <text evidence="1">Belongs to the bacterial ribosomal protein bL32 family.</text>
</comment>
<dbReference type="Proteomes" id="UP000229459">
    <property type="component" value="Unassembled WGS sequence"/>
</dbReference>
<evidence type="ECO:0000313" key="6">
    <source>
        <dbReference type="EMBL" id="PIP52852.1"/>
    </source>
</evidence>